<reference evidence="3 4" key="1">
    <citation type="submission" date="2019-08" db="EMBL/GenBank/DDBJ databases">
        <title>Bioinformatics analysis of the strain L3 and L5.</title>
        <authorList>
            <person name="Li X."/>
        </authorList>
    </citation>
    <scope>NUCLEOTIDE SEQUENCE [LARGE SCALE GENOMIC DNA]</scope>
    <source>
        <strain evidence="3 4">L5</strain>
    </source>
</reference>
<accession>A0A7V7KHK8</accession>
<evidence type="ECO:0000313" key="4">
    <source>
        <dbReference type="Proteomes" id="UP000486760"/>
    </source>
</evidence>
<name>A0A7V7KHK8_9GAMM</name>
<keyword evidence="4" id="KW-1185">Reference proteome</keyword>
<proteinExistence type="predicted"/>
<evidence type="ECO:0000313" key="3">
    <source>
        <dbReference type="EMBL" id="KAA0011314.1"/>
    </source>
</evidence>
<feature type="domain" description="VOC" evidence="2">
    <location>
        <begin position="7"/>
        <end position="146"/>
    </location>
</feature>
<dbReference type="AlphaFoldDB" id="A0A7V7KHK8"/>
<dbReference type="PANTHER" id="PTHR43048">
    <property type="entry name" value="METHYLMALONYL-COA EPIMERASE"/>
    <property type="match status" value="1"/>
</dbReference>
<dbReference type="GO" id="GO:0004493">
    <property type="term" value="F:methylmalonyl-CoA epimerase activity"/>
    <property type="evidence" value="ECO:0007669"/>
    <property type="project" value="TreeGrafter"/>
</dbReference>
<sequence length="181" mass="20437">MSRFLGEIRQLGYVVPDIEAAMAHWTQVMGVGPFFYNPRVPIEGYRYGGEPFEVENSVALANSGFIQVELIQTRNDAPSMYRDFMQAGNMGLQHVAYWTKDFDTDLARMRELGFRIQMEGMVGANGRFVYFDREAHPGTVIELSEVKGPKGRMFDMIHEASIGWDGSDPVRPFPSLAEKSS</sequence>
<dbReference type="RefSeq" id="WP_149329054.1">
    <property type="nucleotide sequence ID" value="NZ_VTPY01000005.1"/>
</dbReference>
<dbReference type="InterPro" id="IPR051785">
    <property type="entry name" value="MMCE/EMCE_epimerase"/>
</dbReference>
<dbReference type="InterPro" id="IPR037523">
    <property type="entry name" value="VOC_core"/>
</dbReference>
<dbReference type="GO" id="GO:0046491">
    <property type="term" value="P:L-methylmalonyl-CoA metabolic process"/>
    <property type="evidence" value="ECO:0007669"/>
    <property type="project" value="TreeGrafter"/>
</dbReference>
<gene>
    <name evidence="3" type="ORF">F0A17_14490</name>
</gene>
<dbReference type="PANTHER" id="PTHR43048:SF3">
    <property type="entry name" value="METHYLMALONYL-COA EPIMERASE, MITOCHONDRIAL"/>
    <property type="match status" value="1"/>
</dbReference>
<dbReference type="EMBL" id="VTPY01000005">
    <property type="protein sequence ID" value="KAA0011314.1"/>
    <property type="molecule type" value="Genomic_DNA"/>
</dbReference>
<dbReference type="Pfam" id="PF13669">
    <property type="entry name" value="Glyoxalase_4"/>
    <property type="match status" value="1"/>
</dbReference>
<keyword evidence="1" id="KW-0479">Metal-binding</keyword>
<dbReference type="Gene3D" id="3.10.180.10">
    <property type="entry name" value="2,3-Dihydroxybiphenyl 1,2-Dioxygenase, domain 1"/>
    <property type="match status" value="1"/>
</dbReference>
<organism evidence="3 4">
    <name type="scientific">Billgrantia pellis</name>
    <dbReference type="NCBI Taxonomy" id="2606936"/>
    <lineage>
        <taxon>Bacteria</taxon>
        <taxon>Pseudomonadati</taxon>
        <taxon>Pseudomonadota</taxon>
        <taxon>Gammaproteobacteria</taxon>
        <taxon>Oceanospirillales</taxon>
        <taxon>Halomonadaceae</taxon>
        <taxon>Billgrantia</taxon>
    </lineage>
</organism>
<dbReference type="SUPFAM" id="SSF54593">
    <property type="entry name" value="Glyoxalase/Bleomycin resistance protein/Dihydroxybiphenyl dioxygenase"/>
    <property type="match status" value="1"/>
</dbReference>
<evidence type="ECO:0000256" key="1">
    <source>
        <dbReference type="ARBA" id="ARBA00022723"/>
    </source>
</evidence>
<comment type="caution">
    <text evidence="3">The sequence shown here is derived from an EMBL/GenBank/DDBJ whole genome shotgun (WGS) entry which is preliminary data.</text>
</comment>
<dbReference type="PROSITE" id="PS51819">
    <property type="entry name" value="VOC"/>
    <property type="match status" value="1"/>
</dbReference>
<protein>
    <submittedName>
        <fullName evidence="3">VOC family protein</fullName>
    </submittedName>
</protein>
<dbReference type="Proteomes" id="UP000486760">
    <property type="component" value="Unassembled WGS sequence"/>
</dbReference>
<dbReference type="InterPro" id="IPR029068">
    <property type="entry name" value="Glyas_Bleomycin-R_OHBP_Dase"/>
</dbReference>
<dbReference type="GO" id="GO:0046872">
    <property type="term" value="F:metal ion binding"/>
    <property type="evidence" value="ECO:0007669"/>
    <property type="project" value="UniProtKB-KW"/>
</dbReference>
<evidence type="ECO:0000259" key="2">
    <source>
        <dbReference type="PROSITE" id="PS51819"/>
    </source>
</evidence>